<evidence type="ECO:0000256" key="1">
    <source>
        <dbReference type="ARBA" id="ARBA00022729"/>
    </source>
</evidence>
<accession>A0A1W1VWX7</accession>
<protein>
    <submittedName>
        <fullName evidence="3">Polar amino acid transport system substrate-binding protein</fullName>
    </submittedName>
</protein>
<proteinExistence type="predicted"/>
<dbReference type="PANTHER" id="PTHR35936">
    <property type="entry name" value="MEMBRANE-BOUND LYTIC MUREIN TRANSGLYCOSYLASE F"/>
    <property type="match status" value="1"/>
</dbReference>
<dbReference type="EMBL" id="FWWU01000011">
    <property type="protein sequence ID" value="SMB97760.1"/>
    <property type="molecule type" value="Genomic_DNA"/>
</dbReference>
<dbReference type="STRING" id="695939.SAMN00790413_06168"/>
<dbReference type="AlphaFoldDB" id="A0A1W1VWX7"/>
<evidence type="ECO:0000313" key="3">
    <source>
        <dbReference type="EMBL" id="SMB97760.1"/>
    </source>
</evidence>
<keyword evidence="4" id="KW-1185">Reference proteome</keyword>
<dbReference type="Pfam" id="PF00497">
    <property type="entry name" value="SBP_bac_3"/>
    <property type="match status" value="1"/>
</dbReference>
<organism evidence="3 4">
    <name type="scientific">Deinococcus hopiensis KR-140</name>
    <dbReference type="NCBI Taxonomy" id="695939"/>
    <lineage>
        <taxon>Bacteria</taxon>
        <taxon>Thermotogati</taxon>
        <taxon>Deinococcota</taxon>
        <taxon>Deinococci</taxon>
        <taxon>Deinococcales</taxon>
        <taxon>Deinococcaceae</taxon>
        <taxon>Deinococcus</taxon>
    </lineage>
</organism>
<dbReference type="SUPFAM" id="SSF53850">
    <property type="entry name" value="Periplasmic binding protein-like II"/>
    <property type="match status" value="1"/>
</dbReference>
<reference evidence="3 4" key="1">
    <citation type="submission" date="2017-04" db="EMBL/GenBank/DDBJ databases">
        <authorList>
            <person name="Afonso C.L."/>
            <person name="Miller P.J."/>
            <person name="Scott M.A."/>
            <person name="Spackman E."/>
            <person name="Goraichik I."/>
            <person name="Dimitrov K.M."/>
            <person name="Suarez D.L."/>
            <person name="Swayne D.E."/>
        </authorList>
    </citation>
    <scope>NUCLEOTIDE SEQUENCE [LARGE SCALE GENOMIC DNA]</scope>
    <source>
        <strain evidence="3 4">KR-140</strain>
    </source>
</reference>
<evidence type="ECO:0000259" key="2">
    <source>
        <dbReference type="SMART" id="SM00062"/>
    </source>
</evidence>
<name>A0A1W1VWX7_9DEIO</name>
<sequence length="258" mass="27904">MQLPKIATSAVVLLVMFLASSVEGRELSQIQSAGKIKIGSSTTSPGFLYKNGTVRAGFAVDLVNILSSQMKIKKVDWLEASTTDALFKGIDSGSFDVILDAKLPPPRYNVNISVSVACTGGVILGRPGGPTKEAQLRGKRIAVAEKTQYAAYARNLPFQKNVVVFDTPDQALLAFLNGSVDVLVLDRLEALTMYKRVGPTKLQVSPVLWNEEIHFVMPHTSDAFRDAIDAALAKTMANGSYANLSKKYFSEDIRCSDG</sequence>
<gene>
    <name evidence="3" type="ORF">SAMN00790413_06168</name>
</gene>
<dbReference type="Proteomes" id="UP000192582">
    <property type="component" value="Unassembled WGS sequence"/>
</dbReference>
<dbReference type="Gene3D" id="3.40.190.10">
    <property type="entry name" value="Periplasmic binding protein-like II"/>
    <property type="match status" value="2"/>
</dbReference>
<dbReference type="InterPro" id="IPR001638">
    <property type="entry name" value="Solute-binding_3/MltF_N"/>
</dbReference>
<evidence type="ECO:0000313" key="4">
    <source>
        <dbReference type="Proteomes" id="UP000192582"/>
    </source>
</evidence>
<dbReference type="PANTHER" id="PTHR35936:SF19">
    <property type="entry name" value="AMINO-ACID-BINDING PROTEIN YXEM-RELATED"/>
    <property type="match status" value="1"/>
</dbReference>
<dbReference type="SMART" id="SM00062">
    <property type="entry name" value="PBPb"/>
    <property type="match status" value="1"/>
</dbReference>
<feature type="domain" description="Solute-binding protein family 3/N-terminal" evidence="2">
    <location>
        <begin position="35"/>
        <end position="252"/>
    </location>
</feature>
<keyword evidence="1" id="KW-0732">Signal</keyword>